<evidence type="ECO:0000256" key="2">
    <source>
        <dbReference type="ARBA" id="ARBA00008323"/>
    </source>
</evidence>
<dbReference type="InterPro" id="IPR036956">
    <property type="entry name" value="Impact_N_sf"/>
</dbReference>
<sequence length="875" mass="97572">MANLDTFVNRTKPLPVSLSTSQEIRDRASTFVGNIYRARTLAEARAAINHLARVVHGAKPASHEIAAWRCMSLKAGKTGLEGEDDFEVIEGSEDDGESWSGARVLKVMQTEAVMDVVVIVSRWYGGTMLGPIRFEHIETCARDVCRAVRLQDELEDLLATLSSLDDILDNLRSELEKVKSVSSMTVDDAAGPSNSQRRVRKPQDYSSIRKEVDIAKAKRLVTARENAIKNMKTQQEERAPHRKVLRRYLSSYRIFQPRCLSNVQSLTNAPLSPHHPSLQGPRRPPNPLRADGANGPKLDVLKGVKLYILQAKMTAAEIGELYGLAERGGAEICKDVEDAELIITNVSMRKRLERHIEWNVAKSKSLVTPAWLRESVRKNIALPCGDFAALSDLSPTTAANFPAETDTDGETGTSVHPSPTRTTSAQASASHRPPSTPPPTGPIPMNLLPPDPPYRCDMSKLDHLSRFSCCRASPLVCPNQKLCEMLDVMRKTREVEGEDRSSLSYQRAVSVIKGSISEEIAHRRDAEKLPYIGTKLITMIEEYLETGHISEVETTLASPRYHTLTAFTTIYGIGPKTARQLHGLGLTTIEQLETYYGVEHHDVVTTAEHGSLSGEAQTSAGTSSEGSAKAEIQTHVEANKEKAPDAVAVKEAQGVMLDSEEDARDVMEENWIKIALGLRHDLAKKIPRDEVEEIHRVVMKELDDVEPGCVSTIVGGYRRGKEECGDVDIVFTHPNPERTRGLCKRFMRRLYDKGIVTHVMHLSRFHAHNALRTTHWDSLEKALSVFVLPGHKTRRRVDFIFAQPDTYWTAVVGWTGSMMFERDLRLWAKGRGLKFDSSGITRRRDSKLIFPKTEKEVFDVLGLPWIDPTLRNADL</sequence>
<dbReference type="Gene3D" id="1.10.150.20">
    <property type="entry name" value="5' to 3' exonuclease, C-terminal subdomain"/>
    <property type="match status" value="1"/>
</dbReference>
<dbReference type="SUPFAM" id="SSF81585">
    <property type="entry name" value="PsbU/PolX domain-like"/>
    <property type="match status" value="1"/>
</dbReference>
<dbReference type="Proteomes" id="UP000298327">
    <property type="component" value="Unassembled WGS sequence"/>
</dbReference>
<dbReference type="Gene3D" id="1.10.150.110">
    <property type="entry name" value="DNA polymerase beta, N-terminal domain-like"/>
    <property type="match status" value="1"/>
</dbReference>
<dbReference type="InterPro" id="IPR010996">
    <property type="entry name" value="HHH_MUS81"/>
</dbReference>
<keyword evidence="19" id="KW-1185">Reference proteome</keyword>
<evidence type="ECO:0000256" key="3">
    <source>
        <dbReference type="ARBA" id="ARBA00012417"/>
    </source>
</evidence>
<keyword evidence="13" id="KW-0456">Lyase</keyword>
<feature type="region of interest" description="Disordered" evidence="16">
    <location>
        <begin position="608"/>
        <end position="631"/>
    </location>
</feature>
<feature type="compositionally biased region" description="Polar residues" evidence="16">
    <location>
        <begin position="410"/>
        <end position="429"/>
    </location>
</feature>
<evidence type="ECO:0000256" key="10">
    <source>
        <dbReference type="ARBA" id="ARBA00022932"/>
    </source>
</evidence>
<feature type="region of interest" description="Disordered" evidence="16">
    <location>
        <begin position="182"/>
        <end position="205"/>
    </location>
</feature>
<dbReference type="GO" id="GO:0006303">
    <property type="term" value="P:double-strand break repair via nonhomologous end joining"/>
    <property type="evidence" value="ECO:0007669"/>
    <property type="project" value="TreeGrafter"/>
</dbReference>
<feature type="compositionally biased region" description="Pro residues" evidence="16">
    <location>
        <begin position="434"/>
        <end position="449"/>
    </location>
</feature>
<dbReference type="SUPFAM" id="SSF47802">
    <property type="entry name" value="DNA polymerase beta, N-terminal domain-like"/>
    <property type="match status" value="1"/>
</dbReference>
<evidence type="ECO:0000256" key="8">
    <source>
        <dbReference type="ARBA" id="ARBA00022705"/>
    </source>
</evidence>
<comment type="catalytic activity">
    <reaction evidence="14">
        <text>DNA(n) + a 2'-deoxyribonucleoside 5'-triphosphate = DNA(n+1) + diphosphate</text>
        <dbReference type="Rhea" id="RHEA:22508"/>
        <dbReference type="Rhea" id="RHEA-COMP:17339"/>
        <dbReference type="Rhea" id="RHEA-COMP:17340"/>
        <dbReference type="ChEBI" id="CHEBI:33019"/>
        <dbReference type="ChEBI" id="CHEBI:61560"/>
        <dbReference type="ChEBI" id="CHEBI:173112"/>
        <dbReference type="EC" id="2.7.7.7"/>
    </reaction>
</comment>
<dbReference type="Pfam" id="PF14791">
    <property type="entry name" value="DNA_pol_B_thumb"/>
    <property type="match status" value="1"/>
</dbReference>
<evidence type="ECO:0000313" key="18">
    <source>
        <dbReference type="EMBL" id="TFY68137.1"/>
    </source>
</evidence>
<keyword evidence="12" id="KW-0234">DNA repair</keyword>
<protein>
    <recommendedName>
        <fullName evidence="4">DNA polymerase lambda</fullName>
        <ecNumber evidence="3">2.7.7.7</ecNumber>
    </recommendedName>
</protein>
<dbReference type="SMART" id="SM00483">
    <property type="entry name" value="POLXc"/>
    <property type="match status" value="1"/>
</dbReference>
<dbReference type="GO" id="GO:0005634">
    <property type="term" value="C:nucleus"/>
    <property type="evidence" value="ECO:0007669"/>
    <property type="project" value="TreeGrafter"/>
</dbReference>
<dbReference type="InterPro" id="IPR043519">
    <property type="entry name" value="NT_sf"/>
</dbReference>
<dbReference type="EC" id="2.7.7.7" evidence="3"/>
<evidence type="ECO:0000256" key="16">
    <source>
        <dbReference type="SAM" id="MobiDB-lite"/>
    </source>
</evidence>
<evidence type="ECO:0000256" key="1">
    <source>
        <dbReference type="ARBA" id="ARBA00001936"/>
    </source>
</evidence>
<dbReference type="STRING" id="205917.A0A4Y9Z2D0"/>
<dbReference type="PROSITE" id="PS50172">
    <property type="entry name" value="BRCT"/>
    <property type="match status" value="1"/>
</dbReference>
<dbReference type="PANTHER" id="PTHR11276:SF28">
    <property type="entry name" value="DNA POLYMERASE LAMBDA"/>
    <property type="match status" value="1"/>
</dbReference>
<keyword evidence="6" id="KW-0808">Transferase</keyword>
<evidence type="ECO:0000313" key="19">
    <source>
        <dbReference type="Proteomes" id="UP000298327"/>
    </source>
</evidence>
<dbReference type="Gene3D" id="3.30.460.10">
    <property type="entry name" value="Beta Polymerase, domain 2"/>
    <property type="match status" value="1"/>
</dbReference>
<dbReference type="InterPro" id="IPR037160">
    <property type="entry name" value="DNA_Pol_thumb_sf"/>
</dbReference>
<dbReference type="EMBL" id="SEOQ01000171">
    <property type="protein sequence ID" value="TFY68137.1"/>
    <property type="molecule type" value="Genomic_DNA"/>
</dbReference>
<dbReference type="InterPro" id="IPR029398">
    <property type="entry name" value="PolB_thumb"/>
</dbReference>
<comment type="similarity">
    <text evidence="2">Belongs to the DNA polymerase type-X family.</text>
</comment>
<feature type="region of interest" description="Disordered" evidence="16">
    <location>
        <begin position="398"/>
        <end position="449"/>
    </location>
</feature>
<keyword evidence="15" id="KW-0175">Coiled coil</keyword>
<dbReference type="InterPro" id="IPR027421">
    <property type="entry name" value="DNA_pol_lamdba_lyase_dom_sf"/>
</dbReference>
<dbReference type="InterPro" id="IPR020568">
    <property type="entry name" value="Ribosomal_Su5_D2-typ_SF"/>
</dbReference>
<dbReference type="PROSITE" id="PS00910">
    <property type="entry name" value="UPF0029"/>
    <property type="match status" value="1"/>
</dbReference>
<evidence type="ECO:0000256" key="15">
    <source>
        <dbReference type="SAM" id="Coils"/>
    </source>
</evidence>
<dbReference type="InterPro" id="IPR020569">
    <property type="entry name" value="UPF0029_Impact_CS"/>
</dbReference>
<dbReference type="SUPFAM" id="SSF54211">
    <property type="entry name" value="Ribosomal protein S5 domain 2-like"/>
    <property type="match status" value="1"/>
</dbReference>
<proteinExistence type="inferred from homology"/>
<feature type="domain" description="BRCT" evidence="17">
    <location>
        <begin position="296"/>
        <end position="389"/>
    </location>
</feature>
<evidence type="ECO:0000256" key="6">
    <source>
        <dbReference type="ARBA" id="ARBA00022679"/>
    </source>
</evidence>
<dbReference type="InterPro" id="IPR002054">
    <property type="entry name" value="DNA-dir_DNA_pol_X"/>
</dbReference>
<dbReference type="Gene3D" id="3.30.230.30">
    <property type="entry name" value="Impact, N-terminal domain"/>
    <property type="match status" value="1"/>
</dbReference>
<dbReference type="PANTHER" id="PTHR11276">
    <property type="entry name" value="DNA POLYMERASE TYPE-X FAMILY MEMBER"/>
    <property type="match status" value="1"/>
</dbReference>
<dbReference type="SUPFAM" id="SSF52113">
    <property type="entry name" value="BRCT domain"/>
    <property type="match status" value="1"/>
</dbReference>
<evidence type="ECO:0000256" key="9">
    <source>
        <dbReference type="ARBA" id="ARBA00022763"/>
    </source>
</evidence>
<keyword evidence="8" id="KW-0235">DNA replication</keyword>
<dbReference type="CDD" id="cd00141">
    <property type="entry name" value="NT_POLXc"/>
    <property type="match status" value="1"/>
</dbReference>
<evidence type="ECO:0000256" key="5">
    <source>
        <dbReference type="ARBA" id="ARBA00022634"/>
    </source>
</evidence>
<dbReference type="OrthoDB" id="205514at2759"/>
<accession>A0A4Y9Z2D0</accession>
<evidence type="ECO:0000256" key="12">
    <source>
        <dbReference type="ARBA" id="ARBA00023204"/>
    </source>
</evidence>
<dbReference type="InterPro" id="IPR001498">
    <property type="entry name" value="Impact_N"/>
</dbReference>
<dbReference type="InterPro" id="IPR001357">
    <property type="entry name" value="BRCT_dom"/>
</dbReference>
<keyword evidence="11" id="KW-0238">DNA-binding</keyword>
<reference evidence="18 19" key="1">
    <citation type="submission" date="2019-02" db="EMBL/GenBank/DDBJ databases">
        <title>Genome sequencing of the rare red list fungi Dentipellis fragilis.</title>
        <authorList>
            <person name="Buettner E."/>
            <person name="Kellner H."/>
        </authorList>
    </citation>
    <scope>NUCLEOTIDE SEQUENCE [LARGE SCALE GENOMIC DNA]</scope>
    <source>
        <strain evidence="18 19">DSM 105465</strain>
    </source>
</reference>
<dbReference type="Pfam" id="PF14716">
    <property type="entry name" value="HHH_8"/>
    <property type="match status" value="1"/>
</dbReference>
<dbReference type="SUPFAM" id="SSF81301">
    <property type="entry name" value="Nucleotidyltransferase"/>
    <property type="match status" value="1"/>
</dbReference>
<evidence type="ECO:0000256" key="11">
    <source>
        <dbReference type="ARBA" id="ARBA00023125"/>
    </source>
</evidence>
<feature type="region of interest" description="Disordered" evidence="16">
    <location>
        <begin position="266"/>
        <end position="294"/>
    </location>
</feature>
<dbReference type="Gene3D" id="3.40.50.10190">
    <property type="entry name" value="BRCT domain"/>
    <property type="match status" value="1"/>
</dbReference>
<dbReference type="GO" id="GO:0003677">
    <property type="term" value="F:DNA binding"/>
    <property type="evidence" value="ECO:0007669"/>
    <property type="project" value="UniProtKB-KW"/>
</dbReference>
<evidence type="ECO:0000259" key="17">
    <source>
        <dbReference type="PROSITE" id="PS50172"/>
    </source>
</evidence>
<dbReference type="InterPro" id="IPR002008">
    <property type="entry name" value="DNA_pol_X_beta-like"/>
</dbReference>
<organism evidence="18 19">
    <name type="scientific">Dentipellis fragilis</name>
    <dbReference type="NCBI Taxonomy" id="205917"/>
    <lineage>
        <taxon>Eukaryota</taxon>
        <taxon>Fungi</taxon>
        <taxon>Dikarya</taxon>
        <taxon>Basidiomycota</taxon>
        <taxon>Agaricomycotina</taxon>
        <taxon>Agaricomycetes</taxon>
        <taxon>Russulales</taxon>
        <taxon>Hericiaceae</taxon>
        <taxon>Dentipellis</taxon>
    </lineage>
</organism>
<keyword evidence="5" id="KW-0237">DNA synthesis</keyword>
<dbReference type="InterPro" id="IPR036420">
    <property type="entry name" value="BRCT_dom_sf"/>
</dbReference>
<dbReference type="InterPro" id="IPR028207">
    <property type="entry name" value="DNA_pol_B_palm_palm"/>
</dbReference>
<comment type="cofactor">
    <cofactor evidence="1">
        <name>Mn(2+)</name>
        <dbReference type="ChEBI" id="CHEBI:29035"/>
    </cofactor>
</comment>
<dbReference type="InterPro" id="IPR019843">
    <property type="entry name" value="DNA_pol-X_BS"/>
</dbReference>
<name>A0A4Y9Z2D0_9AGAM</name>
<evidence type="ECO:0000256" key="14">
    <source>
        <dbReference type="ARBA" id="ARBA00049244"/>
    </source>
</evidence>
<feature type="compositionally biased region" description="Polar residues" evidence="16">
    <location>
        <begin position="614"/>
        <end position="626"/>
    </location>
</feature>
<keyword evidence="10" id="KW-0239">DNA-directed DNA polymerase</keyword>
<evidence type="ECO:0000256" key="4">
    <source>
        <dbReference type="ARBA" id="ARBA00016513"/>
    </source>
</evidence>
<gene>
    <name evidence="18" type="ORF">EVG20_g3682</name>
</gene>
<dbReference type="PRINTS" id="PR00870">
    <property type="entry name" value="DNAPOLXBETA"/>
</dbReference>
<dbReference type="Pfam" id="PF14792">
    <property type="entry name" value="DNA_pol_B_palm"/>
    <property type="match status" value="1"/>
</dbReference>
<dbReference type="GO" id="GO:0016829">
    <property type="term" value="F:lyase activity"/>
    <property type="evidence" value="ECO:0007669"/>
    <property type="project" value="UniProtKB-KW"/>
</dbReference>
<keyword evidence="7" id="KW-0548">Nucleotidyltransferase</keyword>
<dbReference type="GO" id="GO:0003887">
    <property type="term" value="F:DNA-directed DNA polymerase activity"/>
    <property type="evidence" value="ECO:0007669"/>
    <property type="project" value="UniProtKB-KW"/>
</dbReference>
<dbReference type="GO" id="GO:0006260">
    <property type="term" value="P:DNA replication"/>
    <property type="evidence" value="ECO:0007669"/>
    <property type="project" value="UniProtKB-KW"/>
</dbReference>
<dbReference type="FunFam" id="3.30.210.10:FF:000005">
    <property type="entry name" value="DNA polymerase IV"/>
    <property type="match status" value="1"/>
</dbReference>
<dbReference type="PRINTS" id="PR00869">
    <property type="entry name" value="DNAPOLX"/>
</dbReference>
<dbReference type="Pfam" id="PF01205">
    <property type="entry name" value="Impact_N"/>
    <property type="match status" value="1"/>
</dbReference>
<feature type="coiled-coil region" evidence="15">
    <location>
        <begin position="147"/>
        <end position="181"/>
    </location>
</feature>
<evidence type="ECO:0000256" key="13">
    <source>
        <dbReference type="ARBA" id="ARBA00023239"/>
    </source>
</evidence>
<dbReference type="InterPro" id="IPR022312">
    <property type="entry name" value="DNA_pol_X"/>
</dbReference>
<dbReference type="AlphaFoldDB" id="A0A4Y9Z2D0"/>
<dbReference type="Gene3D" id="3.30.210.10">
    <property type="entry name" value="DNA polymerase, thumb domain"/>
    <property type="match status" value="1"/>
</dbReference>
<evidence type="ECO:0000256" key="7">
    <source>
        <dbReference type="ARBA" id="ARBA00022695"/>
    </source>
</evidence>
<dbReference type="PROSITE" id="PS00522">
    <property type="entry name" value="DNA_POLYMERASE_X"/>
    <property type="match status" value="1"/>
</dbReference>
<keyword evidence="9" id="KW-0227">DNA damage</keyword>
<comment type="caution">
    <text evidence="18">The sequence shown here is derived from an EMBL/GenBank/DDBJ whole genome shotgun (WGS) entry which is preliminary data.</text>
</comment>